<keyword evidence="5 11" id="KW-0547">Nucleotide-binding</keyword>
<keyword evidence="4 11" id="KW-0812">Transmembrane</keyword>
<dbReference type="PIRSF" id="PIRSF001296">
    <property type="entry name" value="K_ATPase_KdpC"/>
    <property type="match status" value="1"/>
</dbReference>
<dbReference type="NCBIfam" id="NF001454">
    <property type="entry name" value="PRK00315.1"/>
    <property type="match status" value="1"/>
</dbReference>
<evidence type="ECO:0000256" key="6">
    <source>
        <dbReference type="ARBA" id="ARBA00022840"/>
    </source>
</evidence>
<evidence type="ECO:0000256" key="8">
    <source>
        <dbReference type="ARBA" id="ARBA00022989"/>
    </source>
</evidence>
<evidence type="ECO:0000313" key="12">
    <source>
        <dbReference type="EMBL" id="AUX29816.1"/>
    </source>
</evidence>
<dbReference type="InterPro" id="IPR003820">
    <property type="entry name" value="KdpC"/>
</dbReference>
<dbReference type="NCBIfam" id="TIGR00681">
    <property type="entry name" value="kdpC"/>
    <property type="match status" value="1"/>
</dbReference>
<evidence type="ECO:0000256" key="2">
    <source>
        <dbReference type="ARBA" id="ARBA00022475"/>
    </source>
</evidence>
<dbReference type="Proteomes" id="UP000295497">
    <property type="component" value="Chromosome"/>
</dbReference>
<keyword evidence="1 11" id="KW-0813">Transport</keyword>
<dbReference type="RefSeq" id="WP_129573914.1">
    <property type="nucleotide sequence ID" value="NZ_CP012672.1"/>
</dbReference>
<organism evidence="12 13">
    <name type="scientific">Sorangium cellulosum</name>
    <name type="common">Polyangium cellulosum</name>
    <dbReference type="NCBI Taxonomy" id="56"/>
    <lineage>
        <taxon>Bacteria</taxon>
        <taxon>Pseudomonadati</taxon>
        <taxon>Myxococcota</taxon>
        <taxon>Polyangia</taxon>
        <taxon>Polyangiales</taxon>
        <taxon>Polyangiaceae</taxon>
        <taxon>Sorangium</taxon>
    </lineage>
</organism>
<keyword evidence="10 11" id="KW-0472">Membrane</keyword>
<dbReference type="GO" id="GO:0005886">
    <property type="term" value="C:plasma membrane"/>
    <property type="evidence" value="ECO:0007669"/>
    <property type="project" value="UniProtKB-SubCell"/>
</dbReference>
<evidence type="ECO:0000313" key="13">
    <source>
        <dbReference type="Proteomes" id="UP000295497"/>
    </source>
</evidence>
<dbReference type="Pfam" id="PF02669">
    <property type="entry name" value="KdpC"/>
    <property type="match status" value="1"/>
</dbReference>
<protein>
    <recommendedName>
        <fullName evidence="11">Potassium-transporting ATPase KdpC subunit</fullName>
    </recommendedName>
    <alternativeName>
        <fullName evidence="11">ATP phosphohydrolase [potassium-transporting] C chain</fullName>
    </alternativeName>
    <alternativeName>
        <fullName evidence="11">Potassium-binding and translocating subunit C</fullName>
    </alternativeName>
    <alternativeName>
        <fullName evidence="11">Potassium-translocating ATPase C chain</fullName>
    </alternativeName>
</protein>
<keyword evidence="7 11" id="KW-0630">Potassium</keyword>
<comment type="similarity">
    <text evidence="11">Belongs to the KdpC family.</text>
</comment>
<keyword evidence="2 11" id="KW-1003">Cell membrane</keyword>
<dbReference type="GO" id="GO:0005524">
    <property type="term" value="F:ATP binding"/>
    <property type="evidence" value="ECO:0007669"/>
    <property type="project" value="UniProtKB-UniRule"/>
</dbReference>
<dbReference type="EMBL" id="CP012672">
    <property type="protein sequence ID" value="AUX29816.1"/>
    <property type="molecule type" value="Genomic_DNA"/>
</dbReference>
<name>A0A4P2QJF1_SORCE</name>
<dbReference type="AlphaFoldDB" id="A0A4P2QJF1"/>
<keyword evidence="3 11" id="KW-0633">Potassium transport</keyword>
<evidence type="ECO:0000256" key="4">
    <source>
        <dbReference type="ARBA" id="ARBA00022692"/>
    </source>
</evidence>
<evidence type="ECO:0000256" key="10">
    <source>
        <dbReference type="ARBA" id="ARBA00023136"/>
    </source>
</evidence>
<keyword evidence="8 11" id="KW-1133">Transmembrane helix</keyword>
<keyword evidence="9 11" id="KW-0406">Ion transport</keyword>
<evidence type="ECO:0000256" key="11">
    <source>
        <dbReference type="HAMAP-Rule" id="MF_00276"/>
    </source>
</evidence>
<evidence type="ECO:0000256" key="5">
    <source>
        <dbReference type="ARBA" id="ARBA00022741"/>
    </source>
</evidence>
<dbReference type="PANTHER" id="PTHR30042:SF2">
    <property type="entry name" value="POTASSIUM-TRANSPORTING ATPASE KDPC SUBUNIT"/>
    <property type="match status" value="1"/>
</dbReference>
<evidence type="ECO:0000256" key="7">
    <source>
        <dbReference type="ARBA" id="ARBA00022958"/>
    </source>
</evidence>
<evidence type="ECO:0000256" key="1">
    <source>
        <dbReference type="ARBA" id="ARBA00022448"/>
    </source>
</evidence>
<reference evidence="12 13" key="1">
    <citation type="submission" date="2015-09" db="EMBL/GenBank/DDBJ databases">
        <title>Sorangium comparison.</title>
        <authorList>
            <person name="Zaburannyi N."/>
            <person name="Bunk B."/>
            <person name="Overmann J."/>
            <person name="Mueller R."/>
        </authorList>
    </citation>
    <scope>NUCLEOTIDE SEQUENCE [LARGE SCALE GENOMIC DNA]</scope>
    <source>
        <strain evidence="12 13">So ce836</strain>
    </source>
</reference>
<evidence type="ECO:0000256" key="9">
    <source>
        <dbReference type="ARBA" id="ARBA00023065"/>
    </source>
</evidence>
<dbReference type="GO" id="GO:0008556">
    <property type="term" value="F:P-type potassium transmembrane transporter activity"/>
    <property type="evidence" value="ECO:0007669"/>
    <property type="project" value="InterPro"/>
</dbReference>
<dbReference type="PANTHER" id="PTHR30042">
    <property type="entry name" value="POTASSIUM-TRANSPORTING ATPASE C CHAIN"/>
    <property type="match status" value="1"/>
</dbReference>
<gene>
    <name evidence="11 12" type="primary">kdpC</name>
    <name evidence="12" type="ORF">SOCE836_019090</name>
</gene>
<comment type="function">
    <text evidence="11">Part of the high-affinity ATP-driven potassium transport (or Kdp) system, which catalyzes the hydrolysis of ATP coupled with the electrogenic transport of potassium into the cytoplasm. This subunit acts as a catalytic chaperone that increases the ATP-binding affinity of the ATP-hydrolyzing subunit KdpB by the formation of a transient KdpB/KdpC/ATP ternary complex.</text>
</comment>
<comment type="subunit">
    <text evidence="11">The system is composed of three essential subunits: KdpA, KdpB and KdpC.</text>
</comment>
<keyword evidence="6 11" id="KW-0067">ATP-binding</keyword>
<dbReference type="HAMAP" id="MF_00276">
    <property type="entry name" value="KdpC"/>
    <property type="match status" value="1"/>
</dbReference>
<sequence length="190" mass="19686">MLAHLRPALVLFAVLTAVTGVAYPLLTTAIAQAAFPRQANGSLVIADGRVAGSTLLGQPFDDPRYFWGRPSATSPVPYAGQASAGSNLGPTNPALAELVKARIDALRAADPESAAPVPADLVTASGSGLDPHVSPAAAAYQVRRVARARGLPEDQVRRLVARHTEGRLLGLLGEPHVNVLLLNLALDGAR</sequence>
<evidence type="ECO:0000256" key="3">
    <source>
        <dbReference type="ARBA" id="ARBA00022538"/>
    </source>
</evidence>
<accession>A0A4P2QJF1</accession>
<proteinExistence type="inferred from homology"/>
<comment type="subcellular location">
    <subcellularLocation>
        <location evidence="11">Cell membrane</location>
        <topology evidence="11">Single-pass membrane protein</topology>
    </subcellularLocation>
</comment>